<feature type="region of interest" description="Disordered" evidence="1">
    <location>
        <begin position="1"/>
        <end position="314"/>
    </location>
</feature>
<evidence type="ECO:0000313" key="2">
    <source>
        <dbReference type="EMBL" id="TNN39000.1"/>
    </source>
</evidence>
<feature type="compositionally biased region" description="Basic and acidic residues" evidence="1">
    <location>
        <begin position="11"/>
        <end position="20"/>
    </location>
</feature>
<protein>
    <submittedName>
        <fullName evidence="2">Uncharacterized protein</fullName>
    </submittedName>
</protein>
<evidence type="ECO:0000256" key="1">
    <source>
        <dbReference type="SAM" id="MobiDB-lite"/>
    </source>
</evidence>
<comment type="caution">
    <text evidence="2">The sequence shown here is derived from an EMBL/GenBank/DDBJ whole genome shotgun (WGS) entry which is preliminary data.</text>
</comment>
<feature type="compositionally biased region" description="Low complexity" evidence="1">
    <location>
        <begin position="181"/>
        <end position="190"/>
    </location>
</feature>
<feature type="compositionally biased region" description="Low complexity" evidence="1">
    <location>
        <begin position="145"/>
        <end position="156"/>
    </location>
</feature>
<dbReference type="AlphaFoldDB" id="A0A4Z2FDL9"/>
<dbReference type="EMBL" id="SRLO01001318">
    <property type="protein sequence ID" value="TNN39000.1"/>
    <property type="molecule type" value="Genomic_DNA"/>
</dbReference>
<feature type="compositionally biased region" description="Basic and acidic residues" evidence="1">
    <location>
        <begin position="199"/>
        <end position="217"/>
    </location>
</feature>
<accession>A0A4Z2FDL9</accession>
<feature type="compositionally biased region" description="Low complexity" evidence="1">
    <location>
        <begin position="44"/>
        <end position="65"/>
    </location>
</feature>
<evidence type="ECO:0000313" key="3">
    <source>
        <dbReference type="Proteomes" id="UP000314294"/>
    </source>
</evidence>
<keyword evidence="3" id="KW-1185">Reference proteome</keyword>
<dbReference type="Proteomes" id="UP000314294">
    <property type="component" value="Unassembled WGS sequence"/>
</dbReference>
<feature type="compositionally biased region" description="Low complexity" evidence="1">
    <location>
        <begin position="349"/>
        <end position="362"/>
    </location>
</feature>
<feature type="compositionally biased region" description="Low complexity" evidence="1">
    <location>
        <begin position="243"/>
        <end position="258"/>
    </location>
</feature>
<gene>
    <name evidence="2" type="ORF">EYF80_050824</name>
</gene>
<name>A0A4Z2FDL9_9TELE</name>
<reference evidence="2 3" key="1">
    <citation type="submission" date="2019-03" db="EMBL/GenBank/DDBJ databases">
        <title>First draft genome of Liparis tanakae, snailfish: a comprehensive survey of snailfish specific genes.</title>
        <authorList>
            <person name="Kim W."/>
            <person name="Song I."/>
            <person name="Jeong J.-H."/>
            <person name="Kim D."/>
            <person name="Kim S."/>
            <person name="Ryu S."/>
            <person name="Song J.Y."/>
            <person name="Lee S.K."/>
        </authorList>
    </citation>
    <scope>NUCLEOTIDE SEQUENCE [LARGE SCALE GENOMIC DNA]</scope>
    <source>
        <tissue evidence="2">Muscle</tissue>
    </source>
</reference>
<feature type="compositionally biased region" description="Basic and acidic residues" evidence="1">
    <location>
        <begin position="70"/>
        <end position="79"/>
    </location>
</feature>
<feature type="compositionally biased region" description="Basic and acidic residues" evidence="1">
    <location>
        <begin position="305"/>
        <end position="314"/>
    </location>
</feature>
<proteinExistence type="predicted"/>
<feature type="compositionally biased region" description="Polar residues" evidence="1">
    <location>
        <begin position="80"/>
        <end position="94"/>
    </location>
</feature>
<feature type="region of interest" description="Disordered" evidence="1">
    <location>
        <begin position="349"/>
        <end position="375"/>
    </location>
</feature>
<sequence length="375" mass="38388">MPTNQSSPWDGAERRGRPDADSPVSADVGVALKVPFGRKDRAKPLPAAAAAAPASPSRRTTTAPSVFSVRENRAGHEANGHSQSTSVPHGSPKSTPRPLTGTQNQVPPTEPRPPFSSSSSSSTAKKERPVGFNVQRQRTPLQGVAAGRRPATAGGAPFPPSSPGGHRILKGKQANEAMPEAAAAHSSSSPSAPPCLTVCEHRGATSRKDGAKAEARRRAATATRRSRSAKAPKCSREHGGGATTAASKAPASAARRGPPAAPDRAERGPGSPPDASPFTHVLTPTVPSANASATPPPGAVTEPPSRQREAPKCVMTRRVDEALFPLLAVTSVTPVTSVTSVTSRISTIHLTGSSSPSSSPSPTENCLVGETRLSG</sequence>
<organism evidence="2 3">
    <name type="scientific">Liparis tanakae</name>
    <name type="common">Tanaka's snailfish</name>
    <dbReference type="NCBI Taxonomy" id="230148"/>
    <lineage>
        <taxon>Eukaryota</taxon>
        <taxon>Metazoa</taxon>
        <taxon>Chordata</taxon>
        <taxon>Craniata</taxon>
        <taxon>Vertebrata</taxon>
        <taxon>Euteleostomi</taxon>
        <taxon>Actinopterygii</taxon>
        <taxon>Neopterygii</taxon>
        <taxon>Teleostei</taxon>
        <taxon>Neoteleostei</taxon>
        <taxon>Acanthomorphata</taxon>
        <taxon>Eupercaria</taxon>
        <taxon>Perciformes</taxon>
        <taxon>Cottioidei</taxon>
        <taxon>Cottales</taxon>
        <taxon>Liparidae</taxon>
        <taxon>Liparis</taxon>
    </lineage>
</organism>